<evidence type="ECO:0000256" key="21">
    <source>
        <dbReference type="RuleBase" id="RU000681"/>
    </source>
</evidence>
<keyword evidence="12 21" id="KW-0675">Receptor</keyword>
<evidence type="ECO:0000256" key="17">
    <source>
        <dbReference type="ARBA" id="ARBA00036634"/>
    </source>
</evidence>
<evidence type="ECO:0000313" key="23">
    <source>
        <dbReference type="EMBL" id="KAG7328920.1"/>
    </source>
</evidence>
<dbReference type="PANTHER" id="PTHR10125:SF8">
    <property type="entry name" value="P2X PURINOCEPTOR 3"/>
    <property type="match status" value="1"/>
</dbReference>
<keyword evidence="13" id="KW-0325">Glycoprotein</keyword>
<evidence type="ECO:0000313" key="24">
    <source>
        <dbReference type="Proteomes" id="UP000824219"/>
    </source>
</evidence>
<evidence type="ECO:0000256" key="5">
    <source>
        <dbReference type="ARBA" id="ARBA00022692"/>
    </source>
</evidence>
<dbReference type="PANTHER" id="PTHR10125">
    <property type="entry name" value="P2X PURINOCEPTOR"/>
    <property type="match status" value="1"/>
</dbReference>
<comment type="subcellular location">
    <subcellularLocation>
        <location evidence="1">Cell membrane</location>
        <topology evidence="1">Multi-pass membrane protein</topology>
    </subcellularLocation>
    <subcellularLocation>
        <location evidence="21">Membrane</location>
        <topology evidence="21">Multi-pass membrane protein</topology>
    </subcellularLocation>
</comment>
<dbReference type="PRINTS" id="PR01310">
    <property type="entry name" value="P2X3RECEPTOR"/>
</dbReference>
<dbReference type="EMBL" id="JAHKSW010000008">
    <property type="protein sequence ID" value="KAG7328920.1"/>
    <property type="molecule type" value="Genomic_DNA"/>
</dbReference>
<dbReference type="FunFam" id="2.60.490.10:FF:000001">
    <property type="entry name" value="P2X purinoceptor"/>
    <property type="match status" value="1"/>
</dbReference>
<comment type="subunit">
    <text evidence="18">Homotrimer. Forms heterotrimer with P2RX2. Heterotrimeric P2RX2/3 has a ligand dose-response profile that is distinct from either homotrimeric P2RX2 or P2RX3.</text>
</comment>
<proteinExistence type="inferred from homology"/>
<keyword evidence="11 20" id="KW-1015">Disulfide bond</keyword>
<evidence type="ECO:0000256" key="15">
    <source>
        <dbReference type="ARBA" id="ARBA00023303"/>
    </source>
</evidence>
<dbReference type="GO" id="GO:0004931">
    <property type="term" value="F:extracellularly ATP-gated monoatomic cation channel activity"/>
    <property type="evidence" value="ECO:0007669"/>
    <property type="project" value="UniProtKB-UniRule"/>
</dbReference>
<evidence type="ECO:0000256" key="6">
    <source>
        <dbReference type="ARBA" id="ARBA00022741"/>
    </source>
</evidence>
<feature type="transmembrane region" description="Helical" evidence="21">
    <location>
        <begin position="386"/>
        <end position="408"/>
    </location>
</feature>
<dbReference type="GO" id="GO:0005886">
    <property type="term" value="C:plasma membrane"/>
    <property type="evidence" value="ECO:0007669"/>
    <property type="project" value="UniProtKB-SubCell"/>
</dbReference>
<keyword evidence="24" id="KW-1185">Reference proteome</keyword>
<dbReference type="NCBIfam" id="TIGR00863">
    <property type="entry name" value="P2X"/>
    <property type="match status" value="1"/>
</dbReference>
<evidence type="ECO:0000256" key="14">
    <source>
        <dbReference type="ARBA" id="ARBA00023286"/>
    </source>
</evidence>
<dbReference type="GO" id="GO:0098794">
    <property type="term" value="C:postsynapse"/>
    <property type="evidence" value="ECO:0007669"/>
    <property type="project" value="GOC"/>
</dbReference>
<evidence type="ECO:0000256" key="4">
    <source>
        <dbReference type="ARBA" id="ARBA00022475"/>
    </source>
</evidence>
<evidence type="ECO:0000256" key="9">
    <source>
        <dbReference type="ARBA" id="ARBA00023065"/>
    </source>
</evidence>
<dbReference type="Gene3D" id="1.10.287.940">
    <property type="entry name" value="atp-gated p2x4 ion channel"/>
    <property type="match status" value="1"/>
</dbReference>
<keyword evidence="10 18" id="KW-0472">Membrane</keyword>
<dbReference type="AlphaFoldDB" id="A0A9D3NXD8"/>
<comment type="catalytic activity">
    <reaction evidence="16">
        <text>Na(+)(in) = Na(+)(out)</text>
        <dbReference type="Rhea" id="RHEA:34963"/>
        <dbReference type="ChEBI" id="CHEBI:29101"/>
    </reaction>
</comment>
<dbReference type="GO" id="GO:0001614">
    <property type="term" value="F:purinergic nucleotide receptor activity"/>
    <property type="evidence" value="ECO:0007669"/>
    <property type="project" value="UniProtKB-UniRule"/>
</dbReference>
<dbReference type="PROSITE" id="PS01212">
    <property type="entry name" value="P2X_RECEPTOR"/>
    <property type="match status" value="1"/>
</dbReference>
<organism evidence="23 24">
    <name type="scientific">Hemibagrus wyckioides</name>
    <dbReference type="NCBI Taxonomy" id="337641"/>
    <lineage>
        <taxon>Eukaryota</taxon>
        <taxon>Metazoa</taxon>
        <taxon>Chordata</taxon>
        <taxon>Craniata</taxon>
        <taxon>Vertebrata</taxon>
        <taxon>Euteleostomi</taxon>
        <taxon>Actinopterygii</taxon>
        <taxon>Neopterygii</taxon>
        <taxon>Teleostei</taxon>
        <taxon>Ostariophysi</taxon>
        <taxon>Siluriformes</taxon>
        <taxon>Bagridae</taxon>
        <taxon>Hemibagrus</taxon>
    </lineage>
</organism>
<feature type="disulfide bond" evidence="20">
    <location>
        <begin position="308"/>
        <end position="317"/>
    </location>
</feature>
<evidence type="ECO:0000256" key="20">
    <source>
        <dbReference type="PIRSR" id="PIRSR005713-2"/>
    </source>
</evidence>
<dbReference type="InterPro" id="IPR027309">
    <property type="entry name" value="P2X_extracellular_dom_sf"/>
</dbReference>
<dbReference type="InterPro" id="IPR001429">
    <property type="entry name" value="P2X_purnocptor"/>
</dbReference>
<evidence type="ECO:0000256" key="2">
    <source>
        <dbReference type="ARBA" id="ARBA00009848"/>
    </source>
</evidence>
<evidence type="ECO:0000256" key="13">
    <source>
        <dbReference type="ARBA" id="ARBA00023180"/>
    </source>
</evidence>
<evidence type="ECO:0000256" key="7">
    <source>
        <dbReference type="ARBA" id="ARBA00022840"/>
    </source>
</evidence>
<dbReference type="Gene3D" id="2.60.490.10">
    <property type="entry name" value="atp-gated p2x4 ion channel domain"/>
    <property type="match status" value="1"/>
</dbReference>
<feature type="disulfide bond" evidence="20">
    <location>
        <begin position="264"/>
        <end position="274"/>
    </location>
</feature>
<keyword evidence="7 19" id="KW-0067">ATP-binding</keyword>
<accession>A0A9D3NXD8</accession>
<comment type="function">
    <text evidence="18">Extracellular ATP-activated non-selective cation channel. Plays particularly important role in sensory neurons where its activation is critical for gustatory, nociceptive responses, visceral reflexes and sensory hypersensitization.</text>
</comment>
<dbReference type="InterPro" id="IPR003046">
    <property type="entry name" value="P2X3_purnocptor"/>
</dbReference>
<feature type="binding site" evidence="19">
    <location>
        <begin position="340"/>
        <end position="342"/>
    </location>
    <ligand>
        <name>ATP</name>
        <dbReference type="ChEBI" id="CHEBI:30616"/>
        <note>ligand shared between two neighboring subunits of the homotrimer</note>
    </ligand>
</feature>
<dbReference type="GO" id="GO:0005524">
    <property type="term" value="F:ATP binding"/>
    <property type="evidence" value="ECO:0007669"/>
    <property type="project" value="UniProtKB-UniRule"/>
</dbReference>
<name>A0A9D3NXD8_9TELE</name>
<evidence type="ECO:0000256" key="12">
    <source>
        <dbReference type="ARBA" id="ARBA00023170"/>
    </source>
</evidence>
<dbReference type="PIRSF" id="PIRSF005713">
    <property type="entry name" value="P2X_purinoceptor"/>
    <property type="match status" value="1"/>
</dbReference>
<comment type="similarity">
    <text evidence="2 18 21">Belongs to the P2X receptor family.</text>
</comment>
<comment type="function">
    <text evidence="21">Receptor for ATP that acts as a ligand-gated ion channel.</text>
</comment>
<evidence type="ECO:0000256" key="18">
    <source>
        <dbReference type="PIRNR" id="PIRNR005713"/>
    </source>
</evidence>
<dbReference type="PRINTS" id="PR01307">
    <property type="entry name" value="P2XRECEPTOR"/>
</dbReference>
<comment type="caution">
    <text evidence="23">The sequence shown here is derived from an EMBL/GenBank/DDBJ whole genome shotgun (WGS) entry which is preliminary data.</text>
</comment>
<dbReference type="OrthoDB" id="494673at2759"/>
<evidence type="ECO:0000256" key="22">
    <source>
        <dbReference type="SAM" id="MobiDB-lite"/>
    </source>
</evidence>
<evidence type="ECO:0000256" key="1">
    <source>
        <dbReference type="ARBA" id="ARBA00004651"/>
    </source>
</evidence>
<keyword evidence="5 21" id="KW-0812">Transmembrane</keyword>
<evidence type="ECO:0000256" key="10">
    <source>
        <dbReference type="ARBA" id="ARBA00023136"/>
    </source>
</evidence>
<feature type="disulfide bond" evidence="20">
    <location>
        <begin position="173"/>
        <end position="218"/>
    </location>
</feature>
<keyword evidence="14 18" id="KW-1071">Ligand-gated ion channel</keyword>
<evidence type="ECO:0000256" key="16">
    <source>
        <dbReference type="ARBA" id="ARBA00036239"/>
    </source>
</evidence>
<evidence type="ECO:0000256" key="8">
    <source>
        <dbReference type="ARBA" id="ARBA00022989"/>
    </source>
</evidence>
<feature type="disulfide bond" evidence="20">
    <location>
        <begin position="182"/>
        <end position="205"/>
    </location>
</feature>
<feature type="binding site" evidence="19">
    <location>
        <begin position="129"/>
        <end position="131"/>
    </location>
    <ligand>
        <name>ATP</name>
        <dbReference type="ChEBI" id="CHEBI:30616"/>
        <note>ligand shared between two neighboring subunits of the homotrimer</note>
    </ligand>
</feature>
<keyword evidence="4" id="KW-1003">Cell membrane</keyword>
<keyword evidence="8 21" id="KW-1133">Transmembrane helix</keyword>
<keyword evidence="6 19" id="KW-0547">Nucleotide-binding</keyword>
<protein>
    <recommendedName>
        <fullName evidence="18 21">P2X purinoceptor</fullName>
    </recommendedName>
    <alternativeName>
        <fullName evidence="18">P2X purinoceptor 3</fullName>
    </alternativeName>
</protein>
<feature type="binding site" evidence="19">
    <location>
        <position position="360"/>
    </location>
    <ligand>
        <name>ATP</name>
        <dbReference type="ChEBI" id="CHEBI:30616"/>
        <note>ligand shared between two neighboring subunits of the homotrimer</note>
    </ligand>
</feature>
<dbReference type="InterPro" id="IPR059116">
    <property type="entry name" value="P2X_receptor"/>
</dbReference>
<sequence>MSQSIQVNGKDCWKEKALNFIQRRLREREKLGWSSRVAAFSSSPADANRRLSYACKHTDLTADLIMSSWVSGFFTYETTKSVVVKSWSVGIINRVAQLLIIIYFVGWVFIHEKAYQVNDTGMETAVMTKVKGFGFYNNSLMDVADYVMPKQGSAVFCIITRMVVTPNQRQMKCPEADKKFNCSTDVDCKKHMSSNLASGKITGNCITEAKQCEIIGWCPAENDSVYSKPMEQVEDFTIFIKNSIRFPRFNVTRGNVPENMSLSCTYDPVNNLDCPIFRVSDVLRYAGENFTKISDDGGEIGINIAWICNLDLHVNNCKPNYTFTRLDSAFKGSSATKGYNFRFAKYFKSADGEDYRTLHKAFAIRFDIIVSGNAGKFHLIPTVINVVAACTSVGLATVLCDIILLNFLKGAKQYKAKKFEEVSGTASRSPSFDLHHGSQMTIKREEKSSDDSGAYSIGHHV</sequence>
<comment type="caution">
    <text evidence="21">Lacks conserved residue(s) required for the propagation of feature annotation.</text>
</comment>
<evidence type="ECO:0000256" key="3">
    <source>
        <dbReference type="ARBA" id="ARBA00022448"/>
    </source>
</evidence>
<keyword evidence="15 21" id="KW-0407">Ion channel</keyword>
<dbReference type="GO" id="GO:0033198">
    <property type="term" value="P:response to ATP"/>
    <property type="evidence" value="ECO:0007669"/>
    <property type="project" value="InterPro"/>
</dbReference>
<comment type="catalytic activity">
    <reaction evidence="17">
        <text>Ca(2+)(in) = Ca(2+)(out)</text>
        <dbReference type="Rhea" id="RHEA:29671"/>
        <dbReference type="ChEBI" id="CHEBI:29108"/>
    </reaction>
</comment>
<evidence type="ECO:0000256" key="19">
    <source>
        <dbReference type="PIRSR" id="PIRSR005713-1"/>
    </source>
</evidence>
<dbReference type="InterPro" id="IPR053792">
    <property type="entry name" value="P2X_RECEPTOR_CS"/>
</dbReference>
<gene>
    <name evidence="23" type="ORF">KOW79_007094</name>
</gene>
<dbReference type="Pfam" id="PF00864">
    <property type="entry name" value="P2X_receptor"/>
    <property type="match status" value="1"/>
</dbReference>
<feature type="region of interest" description="Disordered" evidence="22">
    <location>
        <begin position="426"/>
        <end position="461"/>
    </location>
</feature>
<feature type="binding site" evidence="19">
    <location>
        <position position="237"/>
    </location>
    <ligand>
        <name>ATP</name>
        <dbReference type="ChEBI" id="CHEBI:30616"/>
        <note>ligand shared between two neighboring subunits of the homotrimer</note>
    </ligand>
</feature>
<reference evidence="23 24" key="1">
    <citation type="submission" date="2021-06" db="EMBL/GenBank/DDBJ databases">
        <title>Chromosome-level genome assembly of the red-tail catfish (Hemibagrus wyckioides).</title>
        <authorList>
            <person name="Shao F."/>
        </authorList>
    </citation>
    <scope>NUCLEOTIDE SEQUENCE [LARGE SCALE GENOMIC DNA]</scope>
    <source>
        <strain evidence="23">EC202008001</strain>
        <tissue evidence="23">Blood</tissue>
    </source>
</reference>
<dbReference type="Proteomes" id="UP000824219">
    <property type="component" value="Linkage Group LG08"/>
</dbReference>
<keyword evidence="3 18" id="KW-0813">Transport</keyword>
<keyword evidence="9 18" id="KW-0406">Ion transport</keyword>
<evidence type="ECO:0000256" key="11">
    <source>
        <dbReference type="ARBA" id="ARBA00023157"/>
    </source>
</evidence>
<dbReference type="FunFam" id="1.10.287.940:FF:000010">
    <property type="entry name" value="P2X receptor E"/>
    <property type="match status" value="1"/>
</dbReference>
<dbReference type="GO" id="GO:0070588">
    <property type="term" value="P:calcium ion transmembrane transport"/>
    <property type="evidence" value="ECO:0007669"/>
    <property type="project" value="TreeGrafter"/>
</dbReference>
<feature type="disulfide bond" evidence="20">
    <location>
        <begin position="188"/>
        <end position="212"/>
    </location>
</feature>